<dbReference type="InterPro" id="IPR001584">
    <property type="entry name" value="Integrase_cat-core"/>
</dbReference>
<feature type="domain" description="Integrase catalytic" evidence="1">
    <location>
        <begin position="38"/>
        <end position="202"/>
    </location>
</feature>
<dbReference type="SUPFAM" id="SSF53098">
    <property type="entry name" value="Ribonuclease H-like"/>
    <property type="match status" value="1"/>
</dbReference>
<dbReference type="EMBL" id="CP155447">
    <property type="protein sequence ID" value="XBH01416.1"/>
    <property type="molecule type" value="Genomic_DNA"/>
</dbReference>
<dbReference type="InterPro" id="IPR036397">
    <property type="entry name" value="RNaseH_sf"/>
</dbReference>
<dbReference type="RefSeq" id="WP_406694120.1">
    <property type="nucleotide sequence ID" value="NZ_CP155447.1"/>
</dbReference>
<dbReference type="Gene3D" id="3.30.420.10">
    <property type="entry name" value="Ribonuclease H-like superfamily/Ribonuclease H"/>
    <property type="match status" value="1"/>
</dbReference>
<gene>
    <name evidence="2" type="ORF">V5E97_24035</name>
</gene>
<evidence type="ECO:0000313" key="2">
    <source>
        <dbReference type="EMBL" id="XBH01416.1"/>
    </source>
</evidence>
<dbReference type="AlphaFoldDB" id="A0AAU7C841"/>
<evidence type="ECO:0000259" key="1">
    <source>
        <dbReference type="PROSITE" id="PS50994"/>
    </source>
</evidence>
<protein>
    <submittedName>
        <fullName evidence="2">DDE-type integrase/transposase/recombinase</fullName>
    </submittedName>
</protein>
<name>A0AAU7C841_9BACT</name>
<dbReference type="PANTHER" id="PTHR46889">
    <property type="entry name" value="TRANSPOSASE INSF FOR INSERTION SEQUENCE IS3B-RELATED"/>
    <property type="match status" value="1"/>
</dbReference>
<dbReference type="InterPro" id="IPR012337">
    <property type="entry name" value="RNaseH-like_sf"/>
</dbReference>
<dbReference type="Pfam" id="PF00665">
    <property type="entry name" value="rve"/>
    <property type="match status" value="1"/>
</dbReference>
<dbReference type="InterPro" id="IPR050900">
    <property type="entry name" value="Transposase_IS3/IS150/IS904"/>
</dbReference>
<organism evidence="2">
    <name type="scientific">Singulisphaera sp. Ch08</name>
    <dbReference type="NCBI Taxonomy" id="3120278"/>
    <lineage>
        <taxon>Bacteria</taxon>
        <taxon>Pseudomonadati</taxon>
        <taxon>Planctomycetota</taxon>
        <taxon>Planctomycetia</taxon>
        <taxon>Isosphaerales</taxon>
        <taxon>Isosphaeraceae</taxon>
        <taxon>Singulisphaera</taxon>
    </lineage>
</organism>
<dbReference type="GO" id="GO:0015074">
    <property type="term" value="P:DNA integration"/>
    <property type="evidence" value="ECO:0007669"/>
    <property type="project" value="InterPro"/>
</dbReference>
<dbReference type="PROSITE" id="PS50994">
    <property type="entry name" value="INTEGRASE"/>
    <property type="match status" value="1"/>
</dbReference>
<dbReference type="GO" id="GO:0003676">
    <property type="term" value="F:nucleic acid binding"/>
    <property type="evidence" value="ECO:0007669"/>
    <property type="project" value="InterPro"/>
</dbReference>
<accession>A0AAU7C841</accession>
<sequence length="216" mass="25058">MMLDADVVAVSPSSVYRVLCNAGLMKRHSSKPSLKGKGFRQPLRVHEHWHVDISYINVTGTFFYLCSLLDGCSRFLVHWEIRESMTEAEVETIVQRGRERFPRERPRIISDNSPQFIAKDFKEFIRICGMTHVRTSLYYPQSNGKIERRHKPLKGECICVKTPLSLEETRRLVTEFVAHYNEVRLRSAIGYVTPADKLAGRERSIFEERDRKLDAA</sequence>
<reference evidence="2" key="1">
    <citation type="submission" date="2024-05" db="EMBL/GenBank/DDBJ databases">
        <title>Planctomycetes of the genus Singulisphaera possess chitinolytic capabilities.</title>
        <authorList>
            <person name="Ivanova A."/>
        </authorList>
    </citation>
    <scope>NUCLEOTIDE SEQUENCE</scope>
    <source>
        <strain evidence="2">Ch08T</strain>
    </source>
</reference>
<proteinExistence type="predicted"/>
<dbReference type="PANTHER" id="PTHR46889:SF4">
    <property type="entry name" value="TRANSPOSASE INSO FOR INSERTION SEQUENCE ELEMENT IS911B-RELATED"/>
    <property type="match status" value="1"/>
</dbReference>